<dbReference type="EMBL" id="JACHBG010000007">
    <property type="protein sequence ID" value="MBB6486264.1"/>
    <property type="molecule type" value="Genomic_DNA"/>
</dbReference>
<dbReference type="NCBIfam" id="NF041112">
    <property type="entry name" value="chap_CsgH_alph"/>
    <property type="match status" value="1"/>
</dbReference>
<evidence type="ECO:0000313" key="2">
    <source>
        <dbReference type="Proteomes" id="UP000565576"/>
    </source>
</evidence>
<dbReference type="InterPro" id="IPR053722">
    <property type="entry name" value="Curli_assembly_CsgC/AgfC"/>
</dbReference>
<protein>
    <recommendedName>
        <fullName evidence="3">Curli assembly protein CsgC</fullName>
    </recommendedName>
</protein>
<dbReference type="Proteomes" id="UP000565576">
    <property type="component" value="Unassembled WGS sequence"/>
</dbReference>
<dbReference type="Gene3D" id="2.60.40.2420">
    <property type="match status" value="1"/>
</dbReference>
<sequence length="142" mass="14777">MSASSFQRIASAAQAVAGCRHSWALGTPKSLFLSAMMFSCAVPAASQAGVECLIATNRSERFLVVQAIARSETVASGTYRLVLLTHGSGGTSKSVQQGSFDLEPGSDLILAVAMVDVADKADVNARLRIETDRGASQCGLPE</sequence>
<accession>A0A7X0MD55</accession>
<name>A0A7X0MD55_9HYPH</name>
<dbReference type="AlphaFoldDB" id="A0A7X0MD55"/>
<evidence type="ECO:0008006" key="3">
    <source>
        <dbReference type="Google" id="ProtNLM"/>
    </source>
</evidence>
<organism evidence="1 2">
    <name type="scientific">Rhizobium lusitanum</name>
    <dbReference type="NCBI Taxonomy" id="293958"/>
    <lineage>
        <taxon>Bacteria</taxon>
        <taxon>Pseudomonadati</taxon>
        <taxon>Pseudomonadota</taxon>
        <taxon>Alphaproteobacteria</taxon>
        <taxon>Hyphomicrobiales</taxon>
        <taxon>Rhizobiaceae</taxon>
        <taxon>Rhizobium/Agrobacterium group</taxon>
        <taxon>Rhizobium</taxon>
    </lineage>
</organism>
<gene>
    <name evidence="1" type="ORF">GGD46_003559</name>
</gene>
<evidence type="ECO:0000313" key="1">
    <source>
        <dbReference type="EMBL" id="MBB6486264.1"/>
    </source>
</evidence>
<dbReference type="RefSeq" id="WP_184706055.1">
    <property type="nucleotide sequence ID" value="NZ_JACHBG010000007.1"/>
</dbReference>
<proteinExistence type="predicted"/>
<comment type="caution">
    <text evidence="1">The sequence shown here is derived from an EMBL/GenBank/DDBJ whole genome shotgun (WGS) entry which is preliminary data.</text>
</comment>
<reference evidence="1 2" key="1">
    <citation type="submission" date="2020-08" db="EMBL/GenBank/DDBJ databases">
        <title>Genomic Encyclopedia of Type Strains, Phase IV (KMG-V): Genome sequencing to study the core and pangenomes of soil and plant-associated prokaryotes.</title>
        <authorList>
            <person name="Whitman W."/>
        </authorList>
    </citation>
    <scope>NUCLEOTIDE SEQUENCE [LARGE SCALE GENOMIC DNA]</scope>
    <source>
        <strain evidence="1 2">SEMIA 4060</strain>
    </source>
</reference>
<dbReference type="InterPro" id="IPR047726">
    <property type="entry name" value="CsgH_dom"/>
</dbReference>